<dbReference type="VEuPathDB" id="FungiDB:MYCTH_2293936"/>
<accession>G2Q6P1</accession>
<gene>
    <name evidence="2" type="ORF">MYCTH_2293936</name>
</gene>
<dbReference type="HOGENOM" id="CLU_2607682_0_0_1"/>
<dbReference type="EMBL" id="CP003002">
    <property type="protein sequence ID" value="AEO53071.1"/>
    <property type="molecule type" value="Genomic_DNA"/>
</dbReference>
<name>G2Q6P1_THET4</name>
<keyword evidence="3" id="KW-1185">Reference proteome</keyword>
<dbReference type="InParanoid" id="G2Q6P1"/>
<evidence type="ECO:0000313" key="3">
    <source>
        <dbReference type="Proteomes" id="UP000007322"/>
    </source>
</evidence>
<keyword evidence="1" id="KW-0812">Transmembrane</keyword>
<evidence type="ECO:0000313" key="2">
    <source>
        <dbReference type="EMBL" id="AEO53071.1"/>
    </source>
</evidence>
<evidence type="ECO:0000256" key="1">
    <source>
        <dbReference type="SAM" id="Phobius"/>
    </source>
</evidence>
<sequence>MDKVTKLLASNPSTTAYVAGVAVLVLAPQIVAVPALGAIGFGAKGVAAGSCSPSVDFRVSALVGNRLGDELALLTYVPL</sequence>
<reference evidence="2 3" key="1">
    <citation type="journal article" date="2011" name="Nat. Biotechnol.">
        <title>Comparative genomic analysis of the thermophilic biomass-degrading fungi Myceliophthora thermophila and Thielavia terrestris.</title>
        <authorList>
            <person name="Berka R.M."/>
            <person name="Grigoriev I.V."/>
            <person name="Otillar R."/>
            <person name="Salamov A."/>
            <person name="Grimwood J."/>
            <person name="Reid I."/>
            <person name="Ishmael N."/>
            <person name="John T."/>
            <person name="Darmond C."/>
            <person name="Moisan M.-C."/>
            <person name="Henrissat B."/>
            <person name="Coutinho P.M."/>
            <person name="Lombard V."/>
            <person name="Natvig D.O."/>
            <person name="Lindquist E."/>
            <person name="Schmutz J."/>
            <person name="Lucas S."/>
            <person name="Harris P."/>
            <person name="Powlowski J."/>
            <person name="Bellemare A."/>
            <person name="Taylor D."/>
            <person name="Butler G."/>
            <person name="de Vries R.P."/>
            <person name="Allijn I.E."/>
            <person name="van den Brink J."/>
            <person name="Ushinsky S."/>
            <person name="Storms R."/>
            <person name="Powell A.J."/>
            <person name="Paulsen I.T."/>
            <person name="Elbourne L.D.H."/>
            <person name="Baker S.E."/>
            <person name="Magnuson J."/>
            <person name="LaBoissiere S."/>
            <person name="Clutterbuck A.J."/>
            <person name="Martinez D."/>
            <person name="Wogulis M."/>
            <person name="de Leon A.L."/>
            <person name="Rey M.W."/>
            <person name="Tsang A."/>
        </authorList>
    </citation>
    <scope>NUCLEOTIDE SEQUENCE [LARGE SCALE GENOMIC DNA]</scope>
    <source>
        <strain evidence="3">ATCC 42464 / BCRC 31852 / DSM 1799</strain>
    </source>
</reference>
<keyword evidence="1" id="KW-1133">Transmembrane helix</keyword>
<protein>
    <submittedName>
        <fullName evidence="2">Uncharacterized protein</fullName>
    </submittedName>
</protein>
<proteinExistence type="predicted"/>
<keyword evidence="1" id="KW-0472">Membrane</keyword>
<dbReference type="Proteomes" id="UP000007322">
    <property type="component" value="Chromosome 1"/>
</dbReference>
<dbReference type="KEGG" id="mtm:MYCTH_2293936"/>
<organism evidence="2 3">
    <name type="scientific">Thermothelomyces thermophilus (strain ATCC 42464 / BCRC 31852 / DSM 1799)</name>
    <name type="common">Sporotrichum thermophile</name>
    <dbReference type="NCBI Taxonomy" id="573729"/>
    <lineage>
        <taxon>Eukaryota</taxon>
        <taxon>Fungi</taxon>
        <taxon>Dikarya</taxon>
        <taxon>Ascomycota</taxon>
        <taxon>Pezizomycotina</taxon>
        <taxon>Sordariomycetes</taxon>
        <taxon>Sordariomycetidae</taxon>
        <taxon>Sordariales</taxon>
        <taxon>Chaetomiaceae</taxon>
        <taxon>Thermothelomyces</taxon>
    </lineage>
</organism>
<dbReference type="GeneID" id="11508241"/>
<dbReference type="RefSeq" id="XP_003658316.1">
    <property type="nucleotide sequence ID" value="XM_003658268.1"/>
</dbReference>
<feature type="transmembrane region" description="Helical" evidence="1">
    <location>
        <begin position="16"/>
        <end position="39"/>
    </location>
</feature>
<dbReference type="AlphaFoldDB" id="G2Q6P1"/>